<dbReference type="Gene3D" id="3.30.730.10">
    <property type="entry name" value="AP2/ERF domain"/>
    <property type="match status" value="1"/>
</dbReference>
<feature type="domain" description="AP2/ERF" evidence="7">
    <location>
        <begin position="1"/>
        <end position="36"/>
    </location>
</feature>
<dbReference type="CDD" id="cd00018">
    <property type="entry name" value="AP2"/>
    <property type="match status" value="1"/>
</dbReference>
<evidence type="ECO:0000313" key="9">
    <source>
        <dbReference type="Proteomes" id="UP000436088"/>
    </source>
</evidence>
<keyword evidence="2" id="KW-0805">Transcription regulation</keyword>
<dbReference type="PANTHER" id="PTHR31190:SF476">
    <property type="entry name" value="ETHYLENE-RESPONSIVE TRANSCRIPTION FACTOR 1"/>
    <property type="match status" value="1"/>
</dbReference>
<evidence type="ECO:0000256" key="5">
    <source>
        <dbReference type="ARBA" id="ARBA00023242"/>
    </source>
</evidence>
<keyword evidence="5" id="KW-0539">Nucleus</keyword>
<dbReference type="GO" id="GO:0005634">
    <property type="term" value="C:nucleus"/>
    <property type="evidence" value="ECO:0007669"/>
    <property type="project" value="UniProtKB-SubCell"/>
</dbReference>
<dbReference type="GO" id="GO:0003677">
    <property type="term" value="F:DNA binding"/>
    <property type="evidence" value="ECO:0007669"/>
    <property type="project" value="UniProtKB-KW"/>
</dbReference>
<dbReference type="EMBL" id="VEPZ02001112">
    <property type="protein sequence ID" value="KAE8693995.1"/>
    <property type="molecule type" value="Genomic_DNA"/>
</dbReference>
<comment type="subcellular location">
    <subcellularLocation>
        <location evidence="1">Nucleus</location>
    </subcellularLocation>
</comment>
<dbReference type="InterPro" id="IPR036955">
    <property type="entry name" value="AP2/ERF_dom_sf"/>
</dbReference>
<keyword evidence="3" id="KW-0238">DNA-binding</keyword>
<gene>
    <name evidence="8" type="ORF">F3Y22_tig00110788pilonHSYRG00246</name>
</gene>
<dbReference type="SUPFAM" id="SSF54171">
    <property type="entry name" value="DNA-binding domain"/>
    <property type="match status" value="1"/>
</dbReference>
<dbReference type="Proteomes" id="UP000436088">
    <property type="component" value="Unassembled WGS sequence"/>
</dbReference>
<sequence>MVRVWLGTYETAEEAALAYDRASFEMCGSRALLNFRLRIGNNGPPPVRATAKRREHAPSLYNTSSPKRRKGLTIATKGTELERNMGLTMFQLGHLPLGHMLPLLLAAKYTSKTMQQNSP</sequence>
<dbReference type="InterPro" id="IPR044808">
    <property type="entry name" value="ERF_plant"/>
</dbReference>
<dbReference type="AlphaFoldDB" id="A0A6A2ZT02"/>
<evidence type="ECO:0000256" key="1">
    <source>
        <dbReference type="ARBA" id="ARBA00004123"/>
    </source>
</evidence>
<dbReference type="GO" id="GO:0003700">
    <property type="term" value="F:DNA-binding transcription factor activity"/>
    <property type="evidence" value="ECO:0007669"/>
    <property type="project" value="InterPro"/>
</dbReference>
<dbReference type="SMART" id="SM00380">
    <property type="entry name" value="AP2"/>
    <property type="match status" value="1"/>
</dbReference>
<keyword evidence="4" id="KW-0804">Transcription</keyword>
<comment type="caution">
    <text evidence="8">The sequence shown here is derived from an EMBL/GenBank/DDBJ whole genome shotgun (WGS) entry which is preliminary data.</text>
</comment>
<name>A0A6A2ZT02_HIBSY</name>
<dbReference type="PROSITE" id="PS51032">
    <property type="entry name" value="AP2_ERF"/>
    <property type="match status" value="1"/>
</dbReference>
<comment type="similarity">
    <text evidence="6">Belongs to the AP2/ERF transcription factor family. ERF subfamily.</text>
</comment>
<evidence type="ECO:0000313" key="8">
    <source>
        <dbReference type="EMBL" id="KAE8693995.1"/>
    </source>
</evidence>
<dbReference type="InterPro" id="IPR001471">
    <property type="entry name" value="AP2/ERF_dom"/>
</dbReference>
<dbReference type="PANTHER" id="PTHR31190">
    <property type="entry name" value="DNA-BINDING DOMAIN"/>
    <property type="match status" value="1"/>
</dbReference>
<protein>
    <submittedName>
        <fullName evidence="8">Ethylene-responsive transcription factor 1</fullName>
    </submittedName>
</protein>
<evidence type="ECO:0000256" key="6">
    <source>
        <dbReference type="ARBA" id="ARBA00024343"/>
    </source>
</evidence>
<evidence type="ECO:0000256" key="2">
    <source>
        <dbReference type="ARBA" id="ARBA00023015"/>
    </source>
</evidence>
<proteinExistence type="inferred from homology"/>
<organism evidence="8 9">
    <name type="scientific">Hibiscus syriacus</name>
    <name type="common">Rose of Sharon</name>
    <dbReference type="NCBI Taxonomy" id="106335"/>
    <lineage>
        <taxon>Eukaryota</taxon>
        <taxon>Viridiplantae</taxon>
        <taxon>Streptophyta</taxon>
        <taxon>Embryophyta</taxon>
        <taxon>Tracheophyta</taxon>
        <taxon>Spermatophyta</taxon>
        <taxon>Magnoliopsida</taxon>
        <taxon>eudicotyledons</taxon>
        <taxon>Gunneridae</taxon>
        <taxon>Pentapetalae</taxon>
        <taxon>rosids</taxon>
        <taxon>malvids</taxon>
        <taxon>Malvales</taxon>
        <taxon>Malvaceae</taxon>
        <taxon>Malvoideae</taxon>
        <taxon>Hibiscus</taxon>
    </lineage>
</organism>
<accession>A0A6A2ZT02</accession>
<reference evidence="8" key="1">
    <citation type="submission" date="2019-09" db="EMBL/GenBank/DDBJ databases">
        <title>Draft genome information of white flower Hibiscus syriacus.</title>
        <authorList>
            <person name="Kim Y.-M."/>
        </authorList>
    </citation>
    <scope>NUCLEOTIDE SEQUENCE [LARGE SCALE GENOMIC DNA]</scope>
    <source>
        <strain evidence="8">YM2019G1</strain>
    </source>
</reference>
<keyword evidence="9" id="KW-1185">Reference proteome</keyword>
<evidence type="ECO:0000256" key="4">
    <source>
        <dbReference type="ARBA" id="ARBA00023163"/>
    </source>
</evidence>
<evidence type="ECO:0000256" key="3">
    <source>
        <dbReference type="ARBA" id="ARBA00023125"/>
    </source>
</evidence>
<dbReference type="InterPro" id="IPR016177">
    <property type="entry name" value="DNA-bd_dom_sf"/>
</dbReference>
<evidence type="ECO:0000259" key="7">
    <source>
        <dbReference type="PROSITE" id="PS51032"/>
    </source>
</evidence>
<dbReference type="GO" id="GO:0009873">
    <property type="term" value="P:ethylene-activated signaling pathway"/>
    <property type="evidence" value="ECO:0007669"/>
    <property type="project" value="InterPro"/>
</dbReference>